<dbReference type="SMART" id="SM01117">
    <property type="entry name" value="Cyt-b5"/>
    <property type="match status" value="1"/>
</dbReference>
<evidence type="ECO:0000256" key="3">
    <source>
        <dbReference type="ARBA" id="ARBA00022617"/>
    </source>
</evidence>
<feature type="domain" description="Cytochrome b5 heme-binding" evidence="15">
    <location>
        <begin position="23"/>
        <end position="99"/>
    </location>
</feature>
<dbReference type="SUPFAM" id="SSF55856">
    <property type="entry name" value="Cytochrome b5-like heme/steroid binding domain"/>
    <property type="match status" value="1"/>
</dbReference>
<keyword evidence="14" id="KW-1133">Transmembrane helix</keyword>
<keyword evidence="8" id="KW-0249">Electron transport</keyword>
<accession>A0AAN5C8I3</accession>
<organism evidence="16 17">
    <name type="scientific">Pristionchus mayeri</name>
    <dbReference type="NCBI Taxonomy" id="1317129"/>
    <lineage>
        <taxon>Eukaryota</taxon>
        <taxon>Metazoa</taxon>
        <taxon>Ecdysozoa</taxon>
        <taxon>Nematoda</taxon>
        <taxon>Chromadorea</taxon>
        <taxon>Rhabditida</taxon>
        <taxon>Rhabditina</taxon>
        <taxon>Diplogasteromorpha</taxon>
        <taxon>Diplogasteroidea</taxon>
        <taxon>Neodiplogasteridae</taxon>
        <taxon>Pristionchus</taxon>
    </lineage>
</organism>
<evidence type="ECO:0000313" key="16">
    <source>
        <dbReference type="EMBL" id="GMR32824.1"/>
    </source>
</evidence>
<dbReference type="FunFam" id="3.10.120.10:FF:000002">
    <property type="entry name" value="Cytochrome b5 type B"/>
    <property type="match status" value="1"/>
</dbReference>
<keyword evidence="2" id="KW-0813">Transport</keyword>
<evidence type="ECO:0000313" key="17">
    <source>
        <dbReference type="Proteomes" id="UP001328107"/>
    </source>
</evidence>
<keyword evidence="6" id="KW-0256">Endoplasmic reticulum</keyword>
<keyword evidence="4 14" id="KW-0812">Transmembrane</keyword>
<evidence type="ECO:0000256" key="9">
    <source>
        <dbReference type="ARBA" id="ARBA00023004"/>
    </source>
</evidence>
<dbReference type="Gene3D" id="3.10.120.10">
    <property type="entry name" value="Cytochrome b5-like heme/steroid binding domain"/>
    <property type="match status" value="1"/>
</dbReference>
<comment type="subcellular location">
    <subcellularLocation>
        <location evidence="1">Endoplasmic reticulum membrane</location>
        <topology evidence="1">Single-pass membrane protein</topology>
        <orientation evidence="1">Cytoplasmic side</orientation>
    </subcellularLocation>
    <subcellularLocation>
        <location evidence="11">Microsome membrane</location>
        <topology evidence="11">Single-pass membrane protein</topology>
        <orientation evidence="11">Cytoplasmic side</orientation>
    </subcellularLocation>
</comment>
<dbReference type="Pfam" id="PF00173">
    <property type="entry name" value="Cyt-b5"/>
    <property type="match status" value="1"/>
</dbReference>
<reference evidence="17" key="1">
    <citation type="submission" date="2022-10" db="EMBL/GenBank/DDBJ databases">
        <title>Genome assembly of Pristionchus species.</title>
        <authorList>
            <person name="Yoshida K."/>
            <person name="Sommer R.J."/>
        </authorList>
    </citation>
    <scope>NUCLEOTIDE SEQUENCE [LARGE SCALE GENOMIC DNA]</scope>
    <source>
        <strain evidence="17">RS5460</strain>
    </source>
</reference>
<dbReference type="PANTHER" id="PTHR19359">
    <property type="entry name" value="CYTOCHROME B5"/>
    <property type="match status" value="1"/>
</dbReference>
<evidence type="ECO:0000256" key="1">
    <source>
        <dbReference type="ARBA" id="ARBA00004131"/>
    </source>
</evidence>
<dbReference type="PRINTS" id="PR00363">
    <property type="entry name" value="CYTOCHROMEB5"/>
</dbReference>
<dbReference type="InterPro" id="IPR036400">
    <property type="entry name" value="Cyt_B5-like_heme/steroid_sf"/>
</dbReference>
<dbReference type="Proteomes" id="UP001328107">
    <property type="component" value="Unassembled WGS sequence"/>
</dbReference>
<comment type="caution">
    <text evidence="16">The sequence shown here is derived from an EMBL/GenBank/DDBJ whole genome shotgun (WGS) entry which is preliminary data.</text>
</comment>
<dbReference type="InterPro" id="IPR050668">
    <property type="entry name" value="Cytochrome_b5"/>
</dbReference>
<dbReference type="GO" id="GO:0005789">
    <property type="term" value="C:endoplasmic reticulum membrane"/>
    <property type="evidence" value="ECO:0007669"/>
    <property type="project" value="UniProtKB-SubCell"/>
</dbReference>
<keyword evidence="9 14" id="KW-0408">Iron</keyword>
<comment type="similarity">
    <text evidence="12 14">Belongs to the cytochrome b5 family.</text>
</comment>
<dbReference type="PANTHER" id="PTHR19359:SF150">
    <property type="entry name" value="CYTOCHROME B5"/>
    <property type="match status" value="1"/>
</dbReference>
<evidence type="ECO:0000256" key="14">
    <source>
        <dbReference type="RuleBase" id="RU362121"/>
    </source>
</evidence>
<evidence type="ECO:0000256" key="4">
    <source>
        <dbReference type="ARBA" id="ARBA00022692"/>
    </source>
</evidence>
<dbReference type="InterPro" id="IPR018506">
    <property type="entry name" value="Cyt_B5_heme-BS"/>
</dbReference>
<dbReference type="GO" id="GO:0046872">
    <property type="term" value="F:metal ion binding"/>
    <property type="evidence" value="ECO:0007669"/>
    <property type="project" value="UniProtKB-UniRule"/>
</dbReference>
<evidence type="ECO:0000256" key="11">
    <source>
        <dbReference type="ARBA" id="ARBA00037877"/>
    </source>
</evidence>
<keyword evidence="10 14" id="KW-0472">Membrane</keyword>
<dbReference type="PROSITE" id="PS00191">
    <property type="entry name" value="CYTOCHROME_B5_1"/>
    <property type="match status" value="1"/>
</dbReference>
<keyword evidence="5 14" id="KW-0479">Metal-binding</keyword>
<keyword evidence="17" id="KW-1185">Reference proteome</keyword>
<evidence type="ECO:0000256" key="10">
    <source>
        <dbReference type="ARBA" id="ARBA00023136"/>
    </source>
</evidence>
<feature type="transmembrane region" description="Helical" evidence="14">
    <location>
        <begin position="135"/>
        <end position="154"/>
    </location>
</feature>
<dbReference type="GO" id="GO:0020037">
    <property type="term" value="F:heme binding"/>
    <property type="evidence" value="ECO:0007669"/>
    <property type="project" value="UniProtKB-UniRule"/>
</dbReference>
<evidence type="ECO:0000256" key="2">
    <source>
        <dbReference type="ARBA" id="ARBA00022448"/>
    </source>
</evidence>
<dbReference type="EMBL" id="BTRK01000001">
    <property type="protein sequence ID" value="GMR32824.1"/>
    <property type="molecule type" value="Genomic_DNA"/>
</dbReference>
<evidence type="ECO:0000256" key="7">
    <source>
        <dbReference type="ARBA" id="ARBA00022848"/>
    </source>
</evidence>
<dbReference type="PROSITE" id="PS50255">
    <property type="entry name" value="CYTOCHROME_B5_2"/>
    <property type="match status" value="1"/>
</dbReference>
<gene>
    <name evidence="16" type="ORF">PMAYCL1PPCAC_03019</name>
</gene>
<evidence type="ECO:0000256" key="5">
    <source>
        <dbReference type="ARBA" id="ARBA00022723"/>
    </source>
</evidence>
<evidence type="ECO:0000256" key="8">
    <source>
        <dbReference type="ARBA" id="ARBA00022982"/>
    </source>
</evidence>
<dbReference type="AlphaFoldDB" id="A0AAN5C8I3"/>
<proteinExistence type="inferred from homology"/>
<evidence type="ECO:0000259" key="15">
    <source>
        <dbReference type="PROSITE" id="PS50255"/>
    </source>
</evidence>
<evidence type="ECO:0000256" key="6">
    <source>
        <dbReference type="ARBA" id="ARBA00022824"/>
    </source>
</evidence>
<feature type="non-terminal residue" evidence="16">
    <location>
        <position position="1"/>
    </location>
</feature>
<keyword evidence="7" id="KW-0492">Microsome</keyword>
<keyword evidence="3 14" id="KW-0349">Heme</keyword>
<sequence>RATKRVRLHPPIAHQFKRNRMSLKQVSLEEVAQHNTMKSLWFVIGNKVYDVTKFVDEHPGGCEVLLEQAGKDATEAFEDVGHSTDARAMKEEYLIGEVVEAERKLYSYDKKPQQMWNTDKDKDNKVRVQAGPLDALVTPALIAIAIALVYYLIIA</sequence>
<evidence type="ECO:0000256" key="12">
    <source>
        <dbReference type="ARBA" id="ARBA00038168"/>
    </source>
</evidence>
<protein>
    <recommendedName>
        <fullName evidence="13">Cytochrome b5</fullName>
    </recommendedName>
</protein>
<evidence type="ECO:0000256" key="13">
    <source>
        <dbReference type="ARBA" id="ARBA00039806"/>
    </source>
</evidence>
<name>A0AAN5C8I3_9BILA</name>
<dbReference type="InterPro" id="IPR001199">
    <property type="entry name" value="Cyt_B5-like_heme/steroid-bd"/>
</dbReference>